<dbReference type="AlphaFoldDB" id="A0AAX1Q3R3"/>
<dbReference type="PANTHER" id="PTHR43124">
    <property type="entry name" value="PURINE EFFLUX PUMP PBUE"/>
    <property type="match status" value="1"/>
</dbReference>
<reference evidence="9 10" key="1">
    <citation type="submission" date="2016-03" db="EMBL/GenBank/DDBJ databases">
        <title>Comparison of Bacillus endophyticus and B. anthracis characteristics using whole genome sequence analysis and microbiological techniques.</title>
        <authorList>
            <person name="Lekota K.E."/>
            <person name="Mafofo J."/>
            <person name="Rees J."/>
            <person name="Muchadeyi F.C."/>
            <person name="Madoroba E."/>
            <person name="Van Heerden H."/>
        </authorList>
    </citation>
    <scope>NUCLEOTIDE SEQUENCE [LARGE SCALE GENOMIC DNA]</scope>
    <source>
        <strain evidence="9 10">3631_10C</strain>
    </source>
</reference>
<evidence type="ECO:0000256" key="4">
    <source>
        <dbReference type="ARBA" id="ARBA00022692"/>
    </source>
</evidence>
<dbReference type="Proteomes" id="UP000250174">
    <property type="component" value="Unassembled WGS sequence"/>
</dbReference>
<dbReference type="Gene3D" id="1.20.1250.20">
    <property type="entry name" value="MFS general substrate transporter like domains"/>
    <property type="match status" value="2"/>
</dbReference>
<feature type="transmembrane region" description="Helical" evidence="7">
    <location>
        <begin position="312"/>
        <end position="336"/>
    </location>
</feature>
<evidence type="ECO:0000256" key="1">
    <source>
        <dbReference type="ARBA" id="ARBA00004651"/>
    </source>
</evidence>
<feature type="transmembrane region" description="Helical" evidence="7">
    <location>
        <begin position="286"/>
        <end position="306"/>
    </location>
</feature>
<dbReference type="GO" id="GO:0022857">
    <property type="term" value="F:transmembrane transporter activity"/>
    <property type="evidence" value="ECO:0007669"/>
    <property type="project" value="InterPro"/>
</dbReference>
<feature type="transmembrane region" description="Helical" evidence="7">
    <location>
        <begin position="222"/>
        <end position="244"/>
    </location>
</feature>
<dbReference type="InterPro" id="IPR011701">
    <property type="entry name" value="MFS"/>
</dbReference>
<evidence type="ECO:0000313" key="9">
    <source>
        <dbReference type="EMBL" id="RAS73280.1"/>
    </source>
</evidence>
<protein>
    <submittedName>
        <fullName evidence="9">MFS transporter</fullName>
    </submittedName>
</protein>
<dbReference type="InterPro" id="IPR050189">
    <property type="entry name" value="MFS_Efflux_Transporters"/>
</dbReference>
<keyword evidence="5 7" id="KW-1133">Transmembrane helix</keyword>
<name>A0AAX1Q3R3_9BACI</name>
<evidence type="ECO:0000256" key="2">
    <source>
        <dbReference type="ARBA" id="ARBA00022448"/>
    </source>
</evidence>
<proteinExistence type="predicted"/>
<dbReference type="RefSeq" id="WP_113765928.1">
    <property type="nucleotide sequence ID" value="NZ_LVYK01000055.1"/>
</dbReference>
<evidence type="ECO:0000256" key="5">
    <source>
        <dbReference type="ARBA" id="ARBA00022989"/>
    </source>
</evidence>
<evidence type="ECO:0000313" key="10">
    <source>
        <dbReference type="Proteomes" id="UP000250174"/>
    </source>
</evidence>
<dbReference type="GO" id="GO:0005886">
    <property type="term" value="C:plasma membrane"/>
    <property type="evidence" value="ECO:0007669"/>
    <property type="project" value="UniProtKB-SubCell"/>
</dbReference>
<feature type="transmembrane region" description="Helical" evidence="7">
    <location>
        <begin position="170"/>
        <end position="188"/>
    </location>
</feature>
<dbReference type="NCBIfam" id="TIGR00897">
    <property type="entry name" value="2A0118"/>
    <property type="match status" value="1"/>
</dbReference>
<dbReference type="SUPFAM" id="SSF103473">
    <property type="entry name" value="MFS general substrate transporter"/>
    <property type="match status" value="1"/>
</dbReference>
<keyword evidence="3" id="KW-1003">Cell membrane</keyword>
<feature type="transmembrane region" description="Helical" evidence="7">
    <location>
        <begin position="12"/>
        <end position="32"/>
    </location>
</feature>
<keyword evidence="6 7" id="KW-0472">Membrane</keyword>
<feature type="transmembrane region" description="Helical" evidence="7">
    <location>
        <begin position="105"/>
        <end position="126"/>
    </location>
</feature>
<dbReference type="InterPro" id="IPR004748">
    <property type="entry name" value="Polyol_permease-like"/>
</dbReference>
<feature type="transmembrane region" description="Helical" evidence="7">
    <location>
        <begin position="78"/>
        <end position="99"/>
    </location>
</feature>
<dbReference type="EMBL" id="LVYK01000055">
    <property type="protein sequence ID" value="RAS73280.1"/>
    <property type="molecule type" value="Genomic_DNA"/>
</dbReference>
<organism evidence="9 10">
    <name type="scientific">Priestia endophytica</name>
    <dbReference type="NCBI Taxonomy" id="135735"/>
    <lineage>
        <taxon>Bacteria</taxon>
        <taxon>Bacillati</taxon>
        <taxon>Bacillota</taxon>
        <taxon>Bacilli</taxon>
        <taxon>Bacillales</taxon>
        <taxon>Bacillaceae</taxon>
        <taxon>Priestia</taxon>
    </lineage>
</organism>
<evidence type="ECO:0000256" key="7">
    <source>
        <dbReference type="SAM" id="Phobius"/>
    </source>
</evidence>
<dbReference type="CDD" id="cd17337">
    <property type="entry name" value="MFS_CsbX"/>
    <property type="match status" value="1"/>
</dbReference>
<comment type="caution">
    <text evidence="9">The sequence shown here is derived from an EMBL/GenBank/DDBJ whole genome shotgun (WGS) entry which is preliminary data.</text>
</comment>
<evidence type="ECO:0000259" key="8">
    <source>
        <dbReference type="PROSITE" id="PS50850"/>
    </source>
</evidence>
<feature type="transmembrane region" description="Helical" evidence="7">
    <location>
        <begin position="256"/>
        <end position="274"/>
    </location>
</feature>
<sequence>MLNKIGLPKNLLWGYIGLAIFMIGDGVEQAWISPYLVSRGMSIESASLLLTVYGISVAISAWLSGVFVQTLGPRKAMFFGLVSFILGSLGFIGLGIYNLNLWMMIPFYAIRGFGYPLFAYSFLIWINYSSPLEKRGTAVGWFWFMFSLGLSVLGPFYSSFSIPIFGHINTLWSSLIFVLIGSSLAIYVNKDKIPDSEIHPFTLSELLKGITILKQKQISIGLIVKTINGLAQYGLAVFMPLYLAGYGYSTTEWLQMWSMVFTVAIFANLFFGYVGDKFGWRKTIQWVGGVGYAIVLVLIYFTPQMIGHNFIMMSIVLSLCGITMAGYVPLSALFPLLAPDNKGAAMSILNLGAGLSTFLAPAIAGLFFQSLGAGGVLFIYAGFYILSAILTPFLKTQDELAQENNTINRSEKTLIK</sequence>
<feature type="transmembrane region" description="Helical" evidence="7">
    <location>
        <begin position="348"/>
        <end position="368"/>
    </location>
</feature>
<feature type="transmembrane region" description="Helical" evidence="7">
    <location>
        <begin position="374"/>
        <end position="394"/>
    </location>
</feature>
<dbReference type="PANTHER" id="PTHR43124:SF3">
    <property type="entry name" value="CHLORAMPHENICOL EFFLUX PUMP RV0191"/>
    <property type="match status" value="1"/>
</dbReference>
<accession>A0AAX1Q3R3</accession>
<keyword evidence="4 7" id="KW-0812">Transmembrane</keyword>
<dbReference type="Pfam" id="PF07690">
    <property type="entry name" value="MFS_1"/>
    <property type="match status" value="1"/>
</dbReference>
<evidence type="ECO:0000256" key="3">
    <source>
        <dbReference type="ARBA" id="ARBA00022475"/>
    </source>
</evidence>
<dbReference type="InterPro" id="IPR036259">
    <property type="entry name" value="MFS_trans_sf"/>
</dbReference>
<dbReference type="PROSITE" id="PS50850">
    <property type="entry name" value="MFS"/>
    <property type="match status" value="1"/>
</dbReference>
<feature type="transmembrane region" description="Helical" evidence="7">
    <location>
        <begin position="138"/>
        <end position="158"/>
    </location>
</feature>
<feature type="domain" description="Major facilitator superfamily (MFS) profile" evidence="8">
    <location>
        <begin position="10"/>
        <end position="399"/>
    </location>
</feature>
<gene>
    <name evidence="9" type="ORF">A3864_19255</name>
</gene>
<evidence type="ECO:0000256" key="6">
    <source>
        <dbReference type="ARBA" id="ARBA00023136"/>
    </source>
</evidence>
<dbReference type="InterPro" id="IPR020846">
    <property type="entry name" value="MFS_dom"/>
</dbReference>
<comment type="subcellular location">
    <subcellularLocation>
        <location evidence="1">Cell membrane</location>
        <topology evidence="1">Multi-pass membrane protein</topology>
    </subcellularLocation>
</comment>
<keyword evidence="2" id="KW-0813">Transport</keyword>
<feature type="transmembrane region" description="Helical" evidence="7">
    <location>
        <begin position="52"/>
        <end position="71"/>
    </location>
</feature>